<proteinExistence type="predicted"/>
<comment type="caution">
    <text evidence="1">The sequence shown here is derived from an EMBL/GenBank/DDBJ whole genome shotgun (WGS) entry which is preliminary data.</text>
</comment>
<evidence type="ECO:0000313" key="1">
    <source>
        <dbReference type="EMBL" id="KAI3681683.1"/>
    </source>
</evidence>
<keyword evidence="2" id="KW-1185">Reference proteome</keyword>
<gene>
    <name evidence="1" type="ORF">L6452_36486</name>
</gene>
<organism evidence="1 2">
    <name type="scientific">Arctium lappa</name>
    <name type="common">Greater burdock</name>
    <name type="synonym">Lappa major</name>
    <dbReference type="NCBI Taxonomy" id="4217"/>
    <lineage>
        <taxon>Eukaryota</taxon>
        <taxon>Viridiplantae</taxon>
        <taxon>Streptophyta</taxon>
        <taxon>Embryophyta</taxon>
        <taxon>Tracheophyta</taxon>
        <taxon>Spermatophyta</taxon>
        <taxon>Magnoliopsida</taxon>
        <taxon>eudicotyledons</taxon>
        <taxon>Gunneridae</taxon>
        <taxon>Pentapetalae</taxon>
        <taxon>asterids</taxon>
        <taxon>campanulids</taxon>
        <taxon>Asterales</taxon>
        <taxon>Asteraceae</taxon>
        <taxon>Carduoideae</taxon>
        <taxon>Cardueae</taxon>
        <taxon>Arctiinae</taxon>
        <taxon>Arctium</taxon>
    </lineage>
</organism>
<dbReference type="EMBL" id="CM042059">
    <property type="protein sequence ID" value="KAI3681683.1"/>
    <property type="molecule type" value="Genomic_DNA"/>
</dbReference>
<sequence length="82" mass="9217">MIEIDYICCCRLAAAGRRLDHRLLLPPVARPPSSTDDQSADRMLTEPDLKSCLPGHFPGQIDISRPTLLKMCDDYDVFSKLI</sequence>
<accession>A0ACB8YDI6</accession>
<reference evidence="2" key="1">
    <citation type="journal article" date="2022" name="Mol. Ecol. Resour.">
        <title>The genomes of chicory, endive, great burdock and yacon provide insights into Asteraceae palaeo-polyploidization history and plant inulin production.</title>
        <authorList>
            <person name="Fan W."/>
            <person name="Wang S."/>
            <person name="Wang H."/>
            <person name="Wang A."/>
            <person name="Jiang F."/>
            <person name="Liu H."/>
            <person name="Zhao H."/>
            <person name="Xu D."/>
            <person name="Zhang Y."/>
        </authorList>
    </citation>
    <scope>NUCLEOTIDE SEQUENCE [LARGE SCALE GENOMIC DNA]</scope>
    <source>
        <strain evidence="2">cv. Niubang</strain>
    </source>
</reference>
<evidence type="ECO:0000313" key="2">
    <source>
        <dbReference type="Proteomes" id="UP001055879"/>
    </source>
</evidence>
<name>A0ACB8YDI6_ARCLA</name>
<reference evidence="1 2" key="2">
    <citation type="journal article" date="2022" name="Mol. Ecol. Resour.">
        <title>The genomes of chicory, endive, great burdock and yacon provide insights into Asteraceae paleo-polyploidization history and plant inulin production.</title>
        <authorList>
            <person name="Fan W."/>
            <person name="Wang S."/>
            <person name="Wang H."/>
            <person name="Wang A."/>
            <person name="Jiang F."/>
            <person name="Liu H."/>
            <person name="Zhao H."/>
            <person name="Xu D."/>
            <person name="Zhang Y."/>
        </authorList>
    </citation>
    <scope>NUCLEOTIDE SEQUENCE [LARGE SCALE GENOMIC DNA]</scope>
    <source>
        <strain evidence="2">cv. Niubang</strain>
    </source>
</reference>
<protein>
    <submittedName>
        <fullName evidence="1">Uncharacterized protein</fullName>
    </submittedName>
</protein>
<dbReference type="Proteomes" id="UP001055879">
    <property type="component" value="Linkage Group LG13"/>
</dbReference>